<feature type="chain" id="PRO_5030974384" evidence="1">
    <location>
        <begin position="22"/>
        <end position="144"/>
    </location>
</feature>
<gene>
    <name evidence="2" type="ORF">TBIB3V08_LOCUS11890</name>
</gene>
<reference evidence="2" key="1">
    <citation type="submission" date="2020-11" db="EMBL/GenBank/DDBJ databases">
        <authorList>
            <person name="Tran Van P."/>
        </authorList>
    </citation>
    <scope>NUCLEOTIDE SEQUENCE</scope>
</reference>
<accession>A0A7R9FA03</accession>
<evidence type="ECO:0000256" key="1">
    <source>
        <dbReference type="SAM" id="SignalP"/>
    </source>
</evidence>
<name>A0A7R9FA03_9NEOP</name>
<dbReference type="EMBL" id="OD572101">
    <property type="protein sequence ID" value="CAD7449617.1"/>
    <property type="molecule type" value="Genomic_DNA"/>
</dbReference>
<proteinExistence type="predicted"/>
<evidence type="ECO:0000313" key="2">
    <source>
        <dbReference type="EMBL" id="CAD7449617.1"/>
    </source>
</evidence>
<keyword evidence="1" id="KW-0732">Signal</keyword>
<feature type="signal peptide" evidence="1">
    <location>
        <begin position="1"/>
        <end position="21"/>
    </location>
</feature>
<sequence>MFYDCLLLISTLLIATGGLMASPLPISIDNMMSNMAQAVPIVGKMFMPSKNSCSEGFWAAMQDMGLSMPGLGVAMQKLPIIGPMIMGNGKAAGIPGASTLIGMVPPAKKMLESVPFIADFLFGTKGGCSPPNMKAKGGSIPPVN</sequence>
<dbReference type="AlphaFoldDB" id="A0A7R9FA03"/>
<protein>
    <submittedName>
        <fullName evidence="2">Uncharacterized protein</fullName>
    </submittedName>
</protein>
<organism evidence="2">
    <name type="scientific">Timema bartmani</name>
    <dbReference type="NCBI Taxonomy" id="61472"/>
    <lineage>
        <taxon>Eukaryota</taxon>
        <taxon>Metazoa</taxon>
        <taxon>Ecdysozoa</taxon>
        <taxon>Arthropoda</taxon>
        <taxon>Hexapoda</taxon>
        <taxon>Insecta</taxon>
        <taxon>Pterygota</taxon>
        <taxon>Neoptera</taxon>
        <taxon>Polyneoptera</taxon>
        <taxon>Phasmatodea</taxon>
        <taxon>Timematodea</taxon>
        <taxon>Timematoidea</taxon>
        <taxon>Timematidae</taxon>
        <taxon>Timema</taxon>
    </lineage>
</organism>